<dbReference type="EMBL" id="AUZY01010746">
    <property type="protein sequence ID" value="EQD37453.1"/>
    <property type="molecule type" value="Genomic_DNA"/>
</dbReference>
<reference evidence="2" key="2">
    <citation type="journal article" date="2014" name="ISME J.">
        <title>Microbial stratification in low pH oxic and suboxic macroscopic growths along an acid mine drainage.</title>
        <authorList>
            <person name="Mendez-Garcia C."/>
            <person name="Mesa V."/>
            <person name="Sprenger R.R."/>
            <person name="Richter M."/>
            <person name="Diez M.S."/>
            <person name="Solano J."/>
            <person name="Bargiela R."/>
            <person name="Golyshina O.V."/>
            <person name="Manteca A."/>
            <person name="Ramos J.L."/>
            <person name="Gallego J.R."/>
            <person name="Llorente I."/>
            <person name="Martins Dos Santos V.A."/>
            <person name="Jensen O.N."/>
            <person name="Pelaez A.I."/>
            <person name="Sanchez J."/>
            <person name="Ferrer M."/>
        </authorList>
    </citation>
    <scope>NUCLEOTIDE SEQUENCE</scope>
</reference>
<gene>
    <name evidence="2" type="ORF">B1B_16164</name>
</gene>
<feature type="non-terminal residue" evidence="2">
    <location>
        <position position="144"/>
    </location>
</feature>
<dbReference type="Gene3D" id="3.40.1190.10">
    <property type="entry name" value="Mur-like, catalytic domain"/>
    <property type="match status" value="1"/>
</dbReference>
<dbReference type="SUPFAM" id="SSF63418">
    <property type="entry name" value="MurE/MurF N-terminal domain"/>
    <property type="match status" value="1"/>
</dbReference>
<dbReference type="SUPFAM" id="SSF53623">
    <property type="entry name" value="MurD-like peptide ligases, catalytic domain"/>
    <property type="match status" value="1"/>
</dbReference>
<dbReference type="PANTHER" id="PTHR23135:SF4">
    <property type="entry name" value="UDP-N-ACETYLMURAMOYL-L-ALANYL-D-GLUTAMATE--2,6-DIAMINOPIMELATE LIGASE MURE HOMOLOG, CHLOROPLASTIC"/>
    <property type="match status" value="1"/>
</dbReference>
<dbReference type="GO" id="GO:0005524">
    <property type="term" value="F:ATP binding"/>
    <property type="evidence" value="ECO:0007669"/>
    <property type="project" value="InterPro"/>
</dbReference>
<organism evidence="2">
    <name type="scientific">mine drainage metagenome</name>
    <dbReference type="NCBI Taxonomy" id="410659"/>
    <lineage>
        <taxon>unclassified sequences</taxon>
        <taxon>metagenomes</taxon>
        <taxon>ecological metagenomes</taxon>
    </lineage>
</organism>
<proteinExistence type="predicted"/>
<comment type="caution">
    <text evidence="2">The sequence shown here is derived from an EMBL/GenBank/DDBJ whole genome shotgun (WGS) entry which is preliminary data.</text>
</comment>
<dbReference type="Gene3D" id="3.40.1390.10">
    <property type="entry name" value="MurE/MurF, N-terminal domain"/>
    <property type="match status" value="1"/>
</dbReference>
<dbReference type="Pfam" id="PF01225">
    <property type="entry name" value="Mur_ligase"/>
    <property type="match status" value="1"/>
</dbReference>
<evidence type="ECO:0000259" key="1">
    <source>
        <dbReference type="Pfam" id="PF01225"/>
    </source>
</evidence>
<reference evidence="2" key="1">
    <citation type="submission" date="2013-08" db="EMBL/GenBank/DDBJ databases">
        <authorList>
            <person name="Mendez C."/>
            <person name="Richter M."/>
            <person name="Ferrer M."/>
            <person name="Sanchez J."/>
        </authorList>
    </citation>
    <scope>NUCLEOTIDE SEQUENCE</scope>
</reference>
<evidence type="ECO:0000313" key="2">
    <source>
        <dbReference type="EMBL" id="EQD37453.1"/>
    </source>
</evidence>
<dbReference type="PANTHER" id="PTHR23135">
    <property type="entry name" value="MUR LIGASE FAMILY MEMBER"/>
    <property type="match status" value="1"/>
</dbReference>
<dbReference type="InterPro" id="IPR000713">
    <property type="entry name" value="Mur_ligase_N"/>
</dbReference>
<dbReference type="InterPro" id="IPR036565">
    <property type="entry name" value="Mur-like_cat_sf"/>
</dbReference>
<dbReference type="GO" id="GO:0016881">
    <property type="term" value="F:acid-amino acid ligase activity"/>
    <property type="evidence" value="ECO:0007669"/>
    <property type="project" value="InterPro"/>
</dbReference>
<accession>T0YWN2</accession>
<dbReference type="AlphaFoldDB" id="T0YWN2"/>
<feature type="domain" description="Mur ligase N-terminal catalytic" evidence="1">
    <location>
        <begin position="20"/>
        <end position="90"/>
    </location>
</feature>
<protein>
    <submittedName>
        <fullName evidence="2">UDP-N-acetylmuramyl-tripeptide synthetase</fullName>
    </submittedName>
</protein>
<sequence>MRWSELSVPFGPPGAGDIGVEGVIYDSRLAGPGQIFVAIRGVHRDGHDFVRAALAGGSPAAVVERRIEGVPGEPLVVVADSRIALAQLAAAIHGHPSRALPVIGVTGTDGKTSTTTMLRSALAPSLGRVGSLTTVDFRIGDEIE</sequence>
<dbReference type="InterPro" id="IPR035911">
    <property type="entry name" value="MurE/MurF_N"/>
</dbReference>
<name>T0YWN2_9ZZZZ</name>